<dbReference type="KEGG" id="kqi:F1D05_03460"/>
<dbReference type="Pfam" id="PF13460">
    <property type="entry name" value="NAD_binding_10"/>
    <property type="match status" value="1"/>
</dbReference>
<dbReference type="InterPro" id="IPR036291">
    <property type="entry name" value="NAD(P)-bd_dom_sf"/>
</dbReference>
<dbReference type="PANTHER" id="PTHR42748:SF3">
    <property type="entry name" value="BLL4366 PROTEIN"/>
    <property type="match status" value="1"/>
</dbReference>
<dbReference type="Proteomes" id="UP000515563">
    <property type="component" value="Chromosome"/>
</dbReference>
<evidence type="ECO:0000259" key="2">
    <source>
        <dbReference type="Pfam" id="PF13460"/>
    </source>
</evidence>
<reference evidence="3 4" key="2">
    <citation type="journal article" date="2020" name="Microbiol. Resour. Announc.">
        <title>Antarctic desert soil bacteria exhibit high novel natural product potential, evaluated through long-read genome sequencing and comparative genomics.</title>
        <authorList>
            <person name="Benaud N."/>
            <person name="Edwards R.J."/>
            <person name="Amos T.G."/>
            <person name="D'Agostino P.M."/>
            <person name="Gutierrez-Chavez C."/>
            <person name="Montgomery K."/>
            <person name="Nicetic I."/>
            <person name="Ferrari B.C."/>
        </authorList>
    </citation>
    <scope>NUCLEOTIDE SEQUENCE [LARGE SCALE GENOMIC DNA]</scope>
    <source>
        <strain evidence="3 4">SPB151</strain>
    </source>
</reference>
<proteinExistence type="predicted"/>
<reference evidence="4" key="1">
    <citation type="submission" date="2019-09" db="EMBL/GenBank/DDBJ databases">
        <title>Antimicrobial potential of Antarctic Bacteria.</title>
        <authorList>
            <person name="Benaud N."/>
            <person name="Edwards R.J."/>
            <person name="Ferrari B.C."/>
        </authorList>
    </citation>
    <scope>NUCLEOTIDE SEQUENCE [LARGE SCALE GENOMIC DNA]</scope>
    <source>
        <strain evidence="4">SPB151</strain>
    </source>
</reference>
<evidence type="ECO:0000313" key="4">
    <source>
        <dbReference type="Proteomes" id="UP000515563"/>
    </source>
</evidence>
<sequence>MKTILVTGGTSPAGRPTVANLCSAGHPVRVLSRKPGSEQAAASATGDAHQRVGDDRSGFRLLSGDLTTGEGIAAAVEGVDIVVHLATSRGHADIQQAEHLIDHARAAGVGHLIYLSIVGVDQIPMPYYRDKLAVEQLITDSPIPHTILRATQFYNLVDEILTAQRFLPALLAPSIPLQPISVDDVAERLVELASGAPAGRVADLGGPERLAVPAMARAWKRARGSRRPILPIRLPGKAFRDFATGAAMPETVLPSNRSFDDYLSRRFGVQA</sequence>
<accession>A0A7G6X939</accession>
<dbReference type="AlphaFoldDB" id="A0A7G6X939"/>
<dbReference type="EMBL" id="CP043661">
    <property type="protein sequence ID" value="QNE22754.1"/>
    <property type="molecule type" value="Genomic_DNA"/>
</dbReference>
<feature type="domain" description="NAD(P)-binding" evidence="2">
    <location>
        <begin position="8"/>
        <end position="192"/>
    </location>
</feature>
<dbReference type="InterPro" id="IPR051164">
    <property type="entry name" value="NmrA-like_oxidored"/>
</dbReference>
<dbReference type="InterPro" id="IPR016040">
    <property type="entry name" value="NAD(P)-bd_dom"/>
</dbReference>
<organism evidence="3 4">
    <name type="scientific">Kribbella qitaiheensis</name>
    <dbReference type="NCBI Taxonomy" id="1544730"/>
    <lineage>
        <taxon>Bacteria</taxon>
        <taxon>Bacillati</taxon>
        <taxon>Actinomycetota</taxon>
        <taxon>Actinomycetes</taxon>
        <taxon>Propionibacteriales</taxon>
        <taxon>Kribbellaceae</taxon>
        <taxon>Kribbella</taxon>
    </lineage>
</organism>
<dbReference type="PANTHER" id="PTHR42748">
    <property type="entry name" value="NITROGEN METABOLITE REPRESSION PROTEIN NMRA FAMILY MEMBER"/>
    <property type="match status" value="1"/>
</dbReference>
<keyword evidence="1" id="KW-0521">NADP</keyword>
<keyword evidence="4" id="KW-1185">Reference proteome</keyword>
<dbReference type="Gene3D" id="3.40.50.720">
    <property type="entry name" value="NAD(P)-binding Rossmann-like Domain"/>
    <property type="match status" value="1"/>
</dbReference>
<evidence type="ECO:0000313" key="3">
    <source>
        <dbReference type="EMBL" id="QNE22754.1"/>
    </source>
</evidence>
<name>A0A7G6X939_9ACTN</name>
<protein>
    <submittedName>
        <fullName evidence="3">NAD(P)H-binding protein</fullName>
    </submittedName>
</protein>
<gene>
    <name evidence="3" type="ORF">F1D05_03460</name>
</gene>
<evidence type="ECO:0000256" key="1">
    <source>
        <dbReference type="ARBA" id="ARBA00022857"/>
    </source>
</evidence>
<dbReference type="SUPFAM" id="SSF51735">
    <property type="entry name" value="NAD(P)-binding Rossmann-fold domains"/>
    <property type="match status" value="1"/>
</dbReference>